<dbReference type="SUPFAM" id="SSF57701">
    <property type="entry name" value="Zn2/Cys6 DNA-binding domain"/>
    <property type="match status" value="1"/>
</dbReference>
<dbReference type="PROSITE" id="PS50048">
    <property type="entry name" value="ZN2_CY6_FUNGAL_2"/>
    <property type="match status" value="1"/>
</dbReference>
<dbReference type="PANTHER" id="PTHR37534">
    <property type="entry name" value="TRANSCRIPTIONAL ACTIVATOR PROTEIN UGA3"/>
    <property type="match status" value="1"/>
</dbReference>
<dbReference type="Pfam" id="PF00172">
    <property type="entry name" value="Zn_clus"/>
    <property type="match status" value="1"/>
</dbReference>
<protein>
    <recommendedName>
        <fullName evidence="4">Zn(2)-C6 fungal-type domain-containing protein</fullName>
    </recommendedName>
</protein>
<comment type="subcellular location">
    <subcellularLocation>
        <location evidence="1">Nucleus</location>
    </subcellularLocation>
</comment>
<comment type="caution">
    <text evidence="5">The sequence shown here is derived from an EMBL/GenBank/DDBJ whole genome shotgun (WGS) entry which is preliminary data.</text>
</comment>
<dbReference type="PROSITE" id="PS00463">
    <property type="entry name" value="ZN2_CY6_FUNGAL_1"/>
    <property type="match status" value="1"/>
</dbReference>
<dbReference type="EMBL" id="CABFNS010000798">
    <property type="protein sequence ID" value="VUC29260.1"/>
    <property type="molecule type" value="Genomic_DNA"/>
</dbReference>
<reference evidence="5 6" key="1">
    <citation type="submission" date="2019-06" db="EMBL/GenBank/DDBJ databases">
        <authorList>
            <person name="Broberg M."/>
        </authorList>
    </citation>
    <scope>NUCLEOTIDE SEQUENCE [LARGE SCALE GENOMIC DNA]</scope>
</reference>
<evidence type="ECO:0000313" key="5">
    <source>
        <dbReference type="EMBL" id="VUC29260.1"/>
    </source>
</evidence>
<dbReference type="CDD" id="cd00067">
    <property type="entry name" value="GAL4"/>
    <property type="match status" value="1"/>
</dbReference>
<keyword evidence="2" id="KW-0539">Nucleus</keyword>
<dbReference type="InterPro" id="IPR021858">
    <property type="entry name" value="Fun_TF"/>
</dbReference>
<dbReference type="InterPro" id="IPR036864">
    <property type="entry name" value="Zn2-C6_fun-type_DNA-bd_sf"/>
</dbReference>
<evidence type="ECO:0000256" key="2">
    <source>
        <dbReference type="ARBA" id="ARBA00023242"/>
    </source>
</evidence>
<dbReference type="Gene3D" id="4.10.240.10">
    <property type="entry name" value="Zn(2)-C6 fungal-type DNA-binding domain"/>
    <property type="match status" value="1"/>
</dbReference>
<gene>
    <name evidence="5" type="ORF">CLO192961_LOCUS252313</name>
</gene>
<dbReference type="Proteomes" id="UP000766486">
    <property type="component" value="Unassembled WGS sequence"/>
</dbReference>
<feature type="domain" description="Zn(2)-C6 fungal-type" evidence="4">
    <location>
        <begin position="17"/>
        <end position="45"/>
    </location>
</feature>
<proteinExistence type="predicted"/>
<evidence type="ECO:0000256" key="3">
    <source>
        <dbReference type="SAM" id="MobiDB-lite"/>
    </source>
</evidence>
<feature type="region of interest" description="Disordered" evidence="3">
    <location>
        <begin position="143"/>
        <end position="170"/>
    </location>
</feature>
<sequence length="726" mass="81546">MPITNRSRAEHSRTFTGCRTCRKRHAKCDEAKPECGACRRLGLDCGGYLSQLSWITQEDAIDGTESQDLYMPGYRYPLFSDLQRRIMSEDLSESLGAQSAAEVLMHLEMASKADERQADVNLAIGPFTVFRAQKENLDVTPKQSKASSCVSCTSQDVEGPTSEASDESSHEFIEGDIGQNHPADLESFFDNISFSLNQGENMTIPDAFSSPIPNLFMDALAESMPTVDPDSIVEFESLRKDSTVPDTDANEIGDDLDSSMEISPYLNPLDASANTSLPEHANVLLRNYQQYIVSSMSSIKANRKSPWQLIFLPCVFETFAELSLLNTTSHTRSTILYALLARSAFRLHKPTILSPSTDYWANIGIRHMNKAQFHLQRAVESEMSEEQPRYKEVLMAFLAMAMVSLYRGSPTAKVFLIDAERLIRVRGLSQQRNPFKIRVLHHLYTYLRILSESIATLTQSAIGFKEQNSLHTIPAGAFRVSKETLGIGLDPTVEKTAELGYRDIHLEIQGLWKPTLHSTLQGIPESLMTLIGQTTSLANEKEHLETWAICDPKLSADLKHHIKTLEEAIWSWSLHSELTAMSSHRAQASTQTEQNLIDHPCIQSMVQAVHRALVIYFYRRIHDVSAMVLQDTVSQTLNHLEDCMDKMVEDDDFAPTLAWAAYVAAREAVTPDVQRRAFKCVSTTDSHGVYFTSKPSTEVVSSIWERRNYQRGLSCDFKPMIQSIHV</sequence>
<keyword evidence="6" id="KW-1185">Reference proteome</keyword>
<dbReference type="InterPro" id="IPR001138">
    <property type="entry name" value="Zn2Cys6_DnaBD"/>
</dbReference>
<dbReference type="PANTHER" id="PTHR37534:SF46">
    <property type="entry name" value="ZN(II)2CYS6 TRANSCRIPTION FACTOR (EUROFUNG)"/>
    <property type="match status" value="1"/>
</dbReference>
<feature type="compositionally biased region" description="Polar residues" evidence="3">
    <location>
        <begin position="143"/>
        <end position="156"/>
    </location>
</feature>
<name>A0ABY6UDJ9_BIOOC</name>
<evidence type="ECO:0000256" key="1">
    <source>
        <dbReference type="ARBA" id="ARBA00004123"/>
    </source>
</evidence>
<dbReference type="Pfam" id="PF11951">
    <property type="entry name" value="Fungal_trans_2"/>
    <property type="match status" value="1"/>
</dbReference>
<dbReference type="SMART" id="SM00066">
    <property type="entry name" value="GAL4"/>
    <property type="match status" value="1"/>
</dbReference>
<accession>A0ABY6UDJ9</accession>
<evidence type="ECO:0000313" key="6">
    <source>
        <dbReference type="Proteomes" id="UP000766486"/>
    </source>
</evidence>
<organism evidence="5 6">
    <name type="scientific">Bionectria ochroleuca</name>
    <name type="common">Gliocladium roseum</name>
    <dbReference type="NCBI Taxonomy" id="29856"/>
    <lineage>
        <taxon>Eukaryota</taxon>
        <taxon>Fungi</taxon>
        <taxon>Dikarya</taxon>
        <taxon>Ascomycota</taxon>
        <taxon>Pezizomycotina</taxon>
        <taxon>Sordariomycetes</taxon>
        <taxon>Hypocreomycetidae</taxon>
        <taxon>Hypocreales</taxon>
        <taxon>Bionectriaceae</taxon>
        <taxon>Clonostachys</taxon>
    </lineage>
</organism>
<evidence type="ECO:0000259" key="4">
    <source>
        <dbReference type="PROSITE" id="PS50048"/>
    </source>
</evidence>